<organism evidence="7 8">
    <name type="scientific">Streptomyces corynorhini</name>
    <dbReference type="NCBI Taxonomy" id="2282652"/>
    <lineage>
        <taxon>Bacteria</taxon>
        <taxon>Bacillati</taxon>
        <taxon>Actinomycetota</taxon>
        <taxon>Actinomycetes</taxon>
        <taxon>Kitasatosporales</taxon>
        <taxon>Streptomycetaceae</taxon>
        <taxon>Streptomyces</taxon>
    </lineage>
</organism>
<gene>
    <name evidence="7" type="ORF">DVH02_11005</name>
</gene>
<dbReference type="PANTHER" id="PTHR34697:SF2">
    <property type="entry name" value="PHOSPHATIDYLGLYCEROL LYSYLTRANSFERASE"/>
    <property type="match status" value="1"/>
</dbReference>
<dbReference type="Pfam" id="PF09924">
    <property type="entry name" value="LPG_synthase_C"/>
    <property type="match status" value="1"/>
</dbReference>
<dbReference type="InterPro" id="IPR051211">
    <property type="entry name" value="PG_lysyltransferase"/>
</dbReference>
<sequence>MITAEDKEIYDALREHADHPSAFLAYNQATLHFRADRVPGTVAYRRSGRHVVQLCGPLAPERHRADLLAEFRAWAARERLRICAVQLSRQDAELYAASGFAVNQLGRTYSVDLERFTTRGGPLAKVRQNIARAKRDGITVAEITRSAGNTGDARSATDASRADELLATIDARWLRAKGRHVKELDFMIGERTGRGTEHRRIFVASLGDRPVAYISYSPAFGSRPGWLYDLTRRDPDAPVGTIELINVTALQRFQEEGAAWLHLGHTPFAGLEADNEVPGAASPAVTRVTGLIARHGKAVYPASTQEAFKRKWAPHVIEPEYVAFAGGVSFPALWNLLRLTRAI</sequence>
<dbReference type="GO" id="GO:0016755">
    <property type="term" value="F:aminoacyltransferase activity"/>
    <property type="evidence" value="ECO:0007669"/>
    <property type="project" value="TreeGrafter"/>
</dbReference>
<keyword evidence="5" id="KW-0472">Membrane</keyword>
<dbReference type="InterPro" id="IPR024320">
    <property type="entry name" value="LPG_synthase_C"/>
</dbReference>
<evidence type="ECO:0000256" key="5">
    <source>
        <dbReference type="ARBA" id="ARBA00023136"/>
    </source>
</evidence>
<protein>
    <submittedName>
        <fullName evidence="7">DUF2156 domain-containing protein</fullName>
    </submittedName>
</protein>
<accession>A0A370B8Y2</accession>
<comment type="subcellular location">
    <subcellularLocation>
        <location evidence="1">Cell membrane</location>
        <topology evidence="1">Multi-pass membrane protein</topology>
    </subcellularLocation>
</comment>
<dbReference type="OrthoDB" id="4464389at2"/>
<dbReference type="AlphaFoldDB" id="A0A370B8Y2"/>
<dbReference type="RefSeq" id="WP_114623599.1">
    <property type="nucleotide sequence ID" value="NZ_QQNA01000073.1"/>
</dbReference>
<evidence type="ECO:0000256" key="3">
    <source>
        <dbReference type="ARBA" id="ARBA00022692"/>
    </source>
</evidence>
<keyword evidence="3" id="KW-0812">Transmembrane</keyword>
<evidence type="ECO:0000256" key="2">
    <source>
        <dbReference type="ARBA" id="ARBA00022475"/>
    </source>
</evidence>
<evidence type="ECO:0000256" key="1">
    <source>
        <dbReference type="ARBA" id="ARBA00004651"/>
    </source>
</evidence>
<name>A0A370B8Y2_9ACTN</name>
<evidence type="ECO:0000256" key="4">
    <source>
        <dbReference type="ARBA" id="ARBA00022989"/>
    </source>
</evidence>
<feature type="domain" description="Phosphatidylglycerol lysyltransferase C-terminal" evidence="6">
    <location>
        <begin position="14"/>
        <end position="324"/>
    </location>
</feature>
<evidence type="ECO:0000313" key="7">
    <source>
        <dbReference type="EMBL" id="RDG38091.1"/>
    </source>
</evidence>
<dbReference type="EMBL" id="QQNA01000073">
    <property type="protein sequence ID" value="RDG38091.1"/>
    <property type="molecule type" value="Genomic_DNA"/>
</dbReference>
<evidence type="ECO:0000259" key="6">
    <source>
        <dbReference type="Pfam" id="PF09924"/>
    </source>
</evidence>
<keyword evidence="8" id="KW-1185">Reference proteome</keyword>
<comment type="caution">
    <text evidence="7">The sequence shown here is derived from an EMBL/GenBank/DDBJ whole genome shotgun (WGS) entry which is preliminary data.</text>
</comment>
<dbReference type="GO" id="GO:0005886">
    <property type="term" value="C:plasma membrane"/>
    <property type="evidence" value="ECO:0007669"/>
    <property type="project" value="UniProtKB-SubCell"/>
</dbReference>
<dbReference type="GO" id="GO:0055091">
    <property type="term" value="P:phospholipid homeostasis"/>
    <property type="evidence" value="ECO:0007669"/>
    <property type="project" value="TreeGrafter"/>
</dbReference>
<dbReference type="InterPro" id="IPR016181">
    <property type="entry name" value="Acyl_CoA_acyltransferase"/>
</dbReference>
<proteinExistence type="predicted"/>
<evidence type="ECO:0000313" key="8">
    <source>
        <dbReference type="Proteomes" id="UP000253741"/>
    </source>
</evidence>
<keyword evidence="2" id="KW-1003">Cell membrane</keyword>
<dbReference type="Proteomes" id="UP000253741">
    <property type="component" value="Unassembled WGS sequence"/>
</dbReference>
<dbReference type="PANTHER" id="PTHR34697">
    <property type="entry name" value="PHOSPHATIDYLGLYCEROL LYSYLTRANSFERASE"/>
    <property type="match status" value="1"/>
</dbReference>
<dbReference type="SUPFAM" id="SSF55729">
    <property type="entry name" value="Acyl-CoA N-acyltransferases (Nat)"/>
    <property type="match status" value="1"/>
</dbReference>
<reference evidence="7 8" key="1">
    <citation type="submission" date="2018-07" db="EMBL/GenBank/DDBJ databases">
        <title>Streptomyces species from bats.</title>
        <authorList>
            <person name="Dunlap C."/>
        </authorList>
    </citation>
    <scope>NUCLEOTIDE SEQUENCE [LARGE SCALE GENOMIC DNA]</scope>
    <source>
        <strain evidence="7 8">AC230</strain>
    </source>
</reference>
<keyword evidence="4" id="KW-1133">Transmembrane helix</keyword>